<feature type="transmembrane region" description="Helical" evidence="14">
    <location>
        <begin position="12"/>
        <end position="32"/>
    </location>
</feature>
<feature type="compositionally biased region" description="Basic and acidic residues" evidence="13">
    <location>
        <begin position="50"/>
        <end position="61"/>
    </location>
</feature>
<dbReference type="InterPro" id="IPR038221">
    <property type="entry name" value="YidC_periplasmic_sf"/>
</dbReference>
<dbReference type="InterPro" id="IPR028055">
    <property type="entry name" value="YidC/Oxa/ALB_C"/>
</dbReference>
<evidence type="ECO:0000256" key="1">
    <source>
        <dbReference type="ARBA" id="ARBA00004429"/>
    </source>
</evidence>
<accession>A0A7C5Q0B2</accession>
<keyword evidence="9 14" id="KW-0472">Membrane</keyword>
<dbReference type="GO" id="GO:0005886">
    <property type="term" value="C:plasma membrane"/>
    <property type="evidence" value="ECO:0007669"/>
    <property type="project" value="UniProtKB-SubCell"/>
</dbReference>
<dbReference type="NCBIfam" id="TIGR03592">
    <property type="entry name" value="yidC_oxa1_cterm"/>
    <property type="match status" value="1"/>
</dbReference>
<sequence>MIPDKKEAEAKRIFIAMIVVGILILVFDYFFIKFIPEPPPQKGTGTITEEEMREKLGRKEEKKEDLPTLMLGTTREKKEPVETVTYKFGNFSLEVSPQGGRIVRFVDGEFGFDLVTEVERKLKVFPLEVYTGDPDLDQKLNFGRYTLRREGNRLLMHYEGEGIKLAKVLEFRDFYFLLRIESDSDRKLYVLAGTHPDEESFYTHQGPVLKMGDDVLRIDPDDVQGKQSYEGEIHFAGEESRYFFKGFKGKIDRVVVDRISYRDGEEEKFATFTYVRYSEPLTLYMGAKYYSRLRDIDLGDLLDYGMLRIVVKPLFLFMYWVFEHTGSWILSIVILTLILRIVFFPLNYKSTTSMMKLQEAAPKLEKLRKKYKDDPAKLQQEMMKLYSEIGANPMSGCLPILVQIPVFFALYKVLIITVDLKLTGMLWIPSLADKDPFYLLPIVMGLTMILQQKLMPSPDPKQNLIMYISAVAFTFLFAN</sequence>
<dbReference type="PRINTS" id="PR00701">
    <property type="entry name" value="60KDINNERMP"/>
</dbReference>
<dbReference type="InterPro" id="IPR019998">
    <property type="entry name" value="Membr_insert_YidC"/>
</dbReference>
<name>A0A7C5Q0B2_AQUAO</name>
<feature type="domain" description="Membrane insertase YidC/Oxa/ALB C-terminal" evidence="15">
    <location>
        <begin position="328"/>
        <end position="479"/>
    </location>
</feature>
<gene>
    <name evidence="16" type="primary">yidC</name>
    <name evidence="16" type="ORF">ENJ61_07505</name>
</gene>
<comment type="caution">
    <text evidence="16">The sequence shown here is derived from an EMBL/GenBank/DDBJ whole genome shotgun (WGS) entry which is preliminary data.</text>
</comment>
<protein>
    <recommendedName>
        <fullName evidence="3">Membrane protein insertase YidC</fullName>
    </recommendedName>
    <alternativeName>
        <fullName evidence="12">Foldase YidC</fullName>
    </alternativeName>
    <alternativeName>
        <fullName evidence="11">Membrane integrase YidC</fullName>
    </alternativeName>
</protein>
<proteinExistence type="inferred from homology"/>
<feature type="transmembrane region" description="Helical" evidence="14">
    <location>
        <begin position="328"/>
        <end position="348"/>
    </location>
</feature>
<evidence type="ECO:0000256" key="9">
    <source>
        <dbReference type="ARBA" id="ARBA00023136"/>
    </source>
</evidence>
<evidence type="ECO:0000256" key="10">
    <source>
        <dbReference type="ARBA" id="ARBA00023186"/>
    </source>
</evidence>
<dbReference type="Proteomes" id="UP000885792">
    <property type="component" value="Unassembled WGS sequence"/>
</dbReference>
<keyword evidence="10" id="KW-0143">Chaperone</keyword>
<evidence type="ECO:0000256" key="11">
    <source>
        <dbReference type="ARBA" id="ARBA00033245"/>
    </source>
</evidence>
<keyword evidence="6 14" id="KW-0812">Transmembrane</keyword>
<dbReference type="PRINTS" id="PR01900">
    <property type="entry name" value="YIDCPROTEIN"/>
</dbReference>
<evidence type="ECO:0000256" key="7">
    <source>
        <dbReference type="ARBA" id="ARBA00022927"/>
    </source>
</evidence>
<comment type="subcellular location">
    <subcellularLocation>
        <location evidence="1">Cell inner membrane</location>
        <topology evidence="1">Multi-pass membrane protein</topology>
    </subcellularLocation>
</comment>
<evidence type="ECO:0000256" key="14">
    <source>
        <dbReference type="SAM" id="Phobius"/>
    </source>
</evidence>
<dbReference type="Gene3D" id="2.70.98.90">
    <property type="match status" value="1"/>
</dbReference>
<comment type="similarity">
    <text evidence="2">Belongs to the OXA1/ALB3/YidC family. Type 1 subfamily.</text>
</comment>
<dbReference type="CDD" id="cd20070">
    <property type="entry name" value="5TM_YidC_Alb3"/>
    <property type="match status" value="1"/>
</dbReference>
<keyword evidence="5" id="KW-1003">Cell membrane</keyword>
<evidence type="ECO:0000256" key="8">
    <source>
        <dbReference type="ARBA" id="ARBA00022989"/>
    </source>
</evidence>
<dbReference type="GO" id="GO:0032977">
    <property type="term" value="F:membrane insertase activity"/>
    <property type="evidence" value="ECO:0007669"/>
    <property type="project" value="InterPro"/>
</dbReference>
<evidence type="ECO:0000256" key="12">
    <source>
        <dbReference type="ARBA" id="ARBA00033342"/>
    </source>
</evidence>
<evidence type="ECO:0000256" key="13">
    <source>
        <dbReference type="SAM" id="MobiDB-lite"/>
    </source>
</evidence>
<evidence type="ECO:0000259" key="15">
    <source>
        <dbReference type="Pfam" id="PF02096"/>
    </source>
</evidence>
<feature type="non-terminal residue" evidence="16">
    <location>
        <position position="479"/>
    </location>
</feature>
<dbReference type="InterPro" id="IPR047196">
    <property type="entry name" value="YidC_ALB_C"/>
</dbReference>
<evidence type="ECO:0000256" key="6">
    <source>
        <dbReference type="ARBA" id="ARBA00022692"/>
    </source>
</evidence>
<dbReference type="PANTHER" id="PTHR12428">
    <property type="entry name" value="OXA1"/>
    <property type="match status" value="1"/>
</dbReference>
<dbReference type="EMBL" id="DRNB01000276">
    <property type="protein sequence ID" value="HHJ64736.1"/>
    <property type="molecule type" value="Genomic_DNA"/>
</dbReference>
<dbReference type="GO" id="GO:0051205">
    <property type="term" value="P:protein insertion into membrane"/>
    <property type="evidence" value="ECO:0007669"/>
    <property type="project" value="TreeGrafter"/>
</dbReference>
<feature type="transmembrane region" description="Helical" evidence="14">
    <location>
        <begin position="397"/>
        <end position="417"/>
    </location>
</feature>
<dbReference type="AlphaFoldDB" id="A0A7C5Q0B2"/>
<keyword evidence="4" id="KW-0813">Transport</keyword>
<feature type="transmembrane region" description="Helical" evidence="14">
    <location>
        <begin position="462"/>
        <end position="478"/>
    </location>
</feature>
<dbReference type="PANTHER" id="PTHR12428:SF65">
    <property type="entry name" value="CYTOCHROME C OXIDASE ASSEMBLY PROTEIN COX18, MITOCHONDRIAL"/>
    <property type="match status" value="1"/>
</dbReference>
<dbReference type="HAMAP" id="MF_01810">
    <property type="entry name" value="YidC_type1"/>
    <property type="match status" value="1"/>
</dbReference>
<evidence type="ECO:0000256" key="5">
    <source>
        <dbReference type="ARBA" id="ARBA00022475"/>
    </source>
</evidence>
<keyword evidence="7" id="KW-0653">Protein transport</keyword>
<evidence type="ECO:0000256" key="4">
    <source>
        <dbReference type="ARBA" id="ARBA00022448"/>
    </source>
</evidence>
<evidence type="ECO:0000313" key="16">
    <source>
        <dbReference type="EMBL" id="HHJ64736.1"/>
    </source>
</evidence>
<dbReference type="GO" id="GO:0015031">
    <property type="term" value="P:protein transport"/>
    <property type="evidence" value="ECO:0007669"/>
    <property type="project" value="UniProtKB-KW"/>
</dbReference>
<dbReference type="InterPro" id="IPR001708">
    <property type="entry name" value="YidC/ALB3/OXA1/COX18"/>
</dbReference>
<feature type="region of interest" description="Disordered" evidence="13">
    <location>
        <begin position="42"/>
        <end position="61"/>
    </location>
</feature>
<dbReference type="Pfam" id="PF02096">
    <property type="entry name" value="60KD_IMP"/>
    <property type="match status" value="1"/>
</dbReference>
<evidence type="ECO:0000256" key="3">
    <source>
        <dbReference type="ARBA" id="ARBA00015325"/>
    </source>
</evidence>
<organism evidence="16">
    <name type="scientific">Aquifex aeolicus</name>
    <dbReference type="NCBI Taxonomy" id="63363"/>
    <lineage>
        <taxon>Bacteria</taxon>
        <taxon>Pseudomonadati</taxon>
        <taxon>Aquificota</taxon>
        <taxon>Aquificia</taxon>
        <taxon>Aquificales</taxon>
        <taxon>Aquificaceae</taxon>
        <taxon>Aquifex</taxon>
    </lineage>
</organism>
<reference evidence="16" key="1">
    <citation type="journal article" date="2020" name="mSystems">
        <title>Genome- and Community-Level Interaction Insights into Carbon Utilization and Element Cycling Functions of Hydrothermarchaeota in Hydrothermal Sediment.</title>
        <authorList>
            <person name="Zhou Z."/>
            <person name="Liu Y."/>
            <person name="Xu W."/>
            <person name="Pan J."/>
            <person name="Luo Z.H."/>
            <person name="Li M."/>
        </authorList>
    </citation>
    <scope>NUCLEOTIDE SEQUENCE [LARGE SCALE GENOMIC DNA]</scope>
    <source>
        <strain evidence="16">HyVt-501</strain>
    </source>
</reference>
<evidence type="ECO:0000256" key="2">
    <source>
        <dbReference type="ARBA" id="ARBA00010527"/>
    </source>
</evidence>
<keyword evidence="8 14" id="KW-1133">Transmembrane helix</keyword>